<dbReference type="PROSITE" id="PS51257">
    <property type="entry name" value="PROKAR_LIPOPROTEIN"/>
    <property type="match status" value="1"/>
</dbReference>
<sequence>MAKRFAFHFILFVIIFGCNGNAEKEDTRQFLIGKNFVGYVTDSTQVKDLKLIFKNDSIFNYEEDDSFIGGINPIGIYSKSGALLLHIFPNDAHDSTSTINYIHIKNSIYKTAMNISVNSYFKDIKSTYTISEIKNEMNYIEVYVDSLKSIFAFRKLGSLKDFDFGTEINQNQIPDSTSIDYYIKYF</sequence>
<proteinExistence type="predicted"/>
<name>A0A1M5RWG8_9FLAO</name>
<accession>A0A1M5RWG8</accession>
<protein>
    <recommendedName>
        <fullName evidence="3">Lipoprotein</fullName>
    </recommendedName>
</protein>
<dbReference type="AlphaFoldDB" id="A0A1M5RWG8"/>
<dbReference type="OrthoDB" id="1436858at2"/>
<keyword evidence="2" id="KW-1185">Reference proteome</keyword>
<dbReference type="STRING" id="1089305.SAMN05444148_1700"/>
<dbReference type="RefSeq" id="WP_073085461.1">
    <property type="nucleotide sequence ID" value="NZ_FQWS01000002.1"/>
</dbReference>
<evidence type="ECO:0008006" key="3">
    <source>
        <dbReference type="Google" id="ProtNLM"/>
    </source>
</evidence>
<evidence type="ECO:0000313" key="1">
    <source>
        <dbReference type="EMBL" id="SHH30388.1"/>
    </source>
</evidence>
<dbReference type="EMBL" id="FQWS01000002">
    <property type="protein sequence ID" value="SHH30388.1"/>
    <property type="molecule type" value="Genomic_DNA"/>
</dbReference>
<dbReference type="Proteomes" id="UP000184522">
    <property type="component" value="Unassembled WGS sequence"/>
</dbReference>
<reference evidence="2" key="1">
    <citation type="submission" date="2016-11" db="EMBL/GenBank/DDBJ databases">
        <authorList>
            <person name="Varghese N."/>
            <person name="Submissions S."/>
        </authorList>
    </citation>
    <scope>NUCLEOTIDE SEQUENCE [LARGE SCALE GENOMIC DNA]</scope>
    <source>
        <strain evidence="2">DSM 25330</strain>
    </source>
</reference>
<organism evidence="1 2">
    <name type="scientific">Winogradskyella jejuensis</name>
    <dbReference type="NCBI Taxonomy" id="1089305"/>
    <lineage>
        <taxon>Bacteria</taxon>
        <taxon>Pseudomonadati</taxon>
        <taxon>Bacteroidota</taxon>
        <taxon>Flavobacteriia</taxon>
        <taxon>Flavobacteriales</taxon>
        <taxon>Flavobacteriaceae</taxon>
        <taxon>Winogradskyella</taxon>
    </lineage>
</organism>
<gene>
    <name evidence="1" type="ORF">SAMN05444148_1700</name>
</gene>
<evidence type="ECO:0000313" key="2">
    <source>
        <dbReference type="Proteomes" id="UP000184522"/>
    </source>
</evidence>